<evidence type="ECO:0000256" key="6">
    <source>
        <dbReference type="SAM" id="Phobius"/>
    </source>
</evidence>
<evidence type="ECO:0000256" key="3">
    <source>
        <dbReference type="ARBA" id="ARBA00022692"/>
    </source>
</evidence>
<dbReference type="EMBL" id="JRLF01000014">
    <property type="protein sequence ID" value="KQB38352.1"/>
    <property type="molecule type" value="Genomic_DNA"/>
</dbReference>
<dbReference type="RefSeq" id="WP_055097031.1">
    <property type="nucleotide sequence ID" value="NZ_JRLF01000014.1"/>
</dbReference>
<dbReference type="AlphaFoldDB" id="A0A0Q0S4Q8"/>
<evidence type="ECO:0000256" key="1">
    <source>
        <dbReference type="ARBA" id="ARBA00004141"/>
    </source>
</evidence>
<organism evidence="8 9">
    <name type="scientific">Flavobacterium aquidurense</name>
    <dbReference type="NCBI Taxonomy" id="362413"/>
    <lineage>
        <taxon>Bacteria</taxon>
        <taxon>Pseudomonadati</taxon>
        <taxon>Bacteroidota</taxon>
        <taxon>Flavobacteriia</taxon>
        <taxon>Flavobacteriales</taxon>
        <taxon>Flavobacteriaceae</taxon>
        <taxon>Flavobacterium</taxon>
    </lineage>
</organism>
<keyword evidence="3 6" id="KW-0812">Transmembrane</keyword>
<keyword evidence="5 6" id="KW-0472">Membrane</keyword>
<feature type="transmembrane region" description="Helical" evidence="6">
    <location>
        <begin position="92"/>
        <end position="116"/>
    </location>
</feature>
<comment type="subcellular location">
    <subcellularLocation>
        <location evidence="1">Membrane</location>
        <topology evidence="1">Multi-pass membrane protein</topology>
    </subcellularLocation>
</comment>
<protein>
    <submittedName>
        <fullName evidence="8">EamA-like transporter family</fullName>
    </submittedName>
</protein>
<feature type="transmembrane region" description="Helical" evidence="6">
    <location>
        <begin position="215"/>
        <end position="236"/>
    </location>
</feature>
<gene>
    <name evidence="8" type="ORF">RC62_1706</name>
</gene>
<dbReference type="SUPFAM" id="SSF103481">
    <property type="entry name" value="Multidrug resistance efflux transporter EmrE"/>
    <property type="match status" value="2"/>
</dbReference>
<feature type="transmembrane region" description="Helical" evidence="6">
    <location>
        <begin position="243"/>
        <end position="262"/>
    </location>
</feature>
<feature type="domain" description="EamA" evidence="7">
    <location>
        <begin position="10"/>
        <end position="137"/>
    </location>
</feature>
<comment type="caution">
    <text evidence="8">The sequence shown here is derived from an EMBL/GenBank/DDBJ whole genome shotgun (WGS) entry which is preliminary data.</text>
</comment>
<feature type="transmembrane region" description="Helical" evidence="6">
    <location>
        <begin position="67"/>
        <end position="86"/>
    </location>
</feature>
<dbReference type="Pfam" id="PF00892">
    <property type="entry name" value="EamA"/>
    <property type="match status" value="2"/>
</dbReference>
<evidence type="ECO:0000256" key="5">
    <source>
        <dbReference type="ARBA" id="ARBA00023136"/>
    </source>
</evidence>
<dbReference type="PATRIC" id="fig|362413.3.peg.1660"/>
<dbReference type="PANTHER" id="PTHR32322:SF2">
    <property type="entry name" value="EAMA DOMAIN-CONTAINING PROTEIN"/>
    <property type="match status" value="1"/>
</dbReference>
<dbReference type="GO" id="GO:0016020">
    <property type="term" value="C:membrane"/>
    <property type="evidence" value="ECO:0007669"/>
    <property type="project" value="UniProtKB-SubCell"/>
</dbReference>
<name>A0A0Q0S4Q8_9FLAO</name>
<evidence type="ECO:0000313" key="9">
    <source>
        <dbReference type="Proteomes" id="UP000050443"/>
    </source>
</evidence>
<dbReference type="InterPro" id="IPR037185">
    <property type="entry name" value="EmrE-like"/>
</dbReference>
<accession>A0A0Q0S4Q8</accession>
<dbReference type="InterPro" id="IPR050638">
    <property type="entry name" value="AA-Vitamin_Transporters"/>
</dbReference>
<dbReference type="STRING" id="362413.RC62_1706"/>
<feature type="domain" description="EamA" evidence="7">
    <location>
        <begin position="152"/>
        <end position="285"/>
    </location>
</feature>
<dbReference type="PANTHER" id="PTHR32322">
    <property type="entry name" value="INNER MEMBRANE TRANSPORTER"/>
    <property type="match status" value="1"/>
</dbReference>
<dbReference type="InterPro" id="IPR000620">
    <property type="entry name" value="EamA_dom"/>
</dbReference>
<evidence type="ECO:0000259" key="7">
    <source>
        <dbReference type="Pfam" id="PF00892"/>
    </source>
</evidence>
<feature type="transmembrane region" description="Helical" evidence="6">
    <location>
        <begin position="123"/>
        <end position="143"/>
    </location>
</feature>
<comment type="similarity">
    <text evidence="2">Belongs to the EamA transporter family.</text>
</comment>
<proteinExistence type="inferred from homology"/>
<feature type="transmembrane region" description="Helical" evidence="6">
    <location>
        <begin position="31"/>
        <end position="55"/>
    </location>
</feature>
<feature type="transmembrane region" description="Helical" evidence="6">
    <location>
        <begin position="7"/>
        <end position="25"/>
    </location>
</feature>
<dbReference type="OrthoDB" id="1117213at2"/>
<evidence type="ECO:0000256" key="2">
    <source>
        <dbReference type="ARBA" id="ARBA00007362"/>
    </source>
</evidence>
<keyword evidence="4 6" id="KW-1133">Transmembrane helix</keyword>
<evidence type="ECO:0000256" key="4">
    <source>
        <dbReference type="ARBA" id="ARBA00022989"/>
    </source>
</evidence>
<reference evidence="8 9" key="1">
    <citation type="submission" date="2014-09" db="EMBL/GenBank/DDBJ databases">
        <title>Genome sequence of Flavobacterium aquidurense RC62.</title>
        <authorList>
            <person name="Kim J.F."/>
            <person name="Kwak M.-J."/>
        </authorList>
    </citation>
    <scope>NUCLEOTIDE SEQUENCE [LARGE SCALE GENOMIC DNA]</scope>
    <source>
        <strain evidence="8 9">RC62</strain>
    </source>
</reference>
<dbReference type="Gene3D" id="1.10.3730.20">
    <property type="match status" value="1"/>
</dbReference>
<feature type="transmembrane region" description="Helical" evidence="6">
    <location>
        <begin position="268"/>
        <end position="286"/>
    </location>
</feature>
<evidence type="ECO:0000313" key="8">
    <source>
        <dbReference type="EMBL" id="KQB38352.1"/>
    </source>
</evidence>
<feature type="transmembrane region" description="Helical" evidence="6">
    <location>
        <begin position="176"/>
        <end position="195"/>
    </location>
</feature>
<dbReference type="Proteomes" id="UP000050443">
    <property type="component" value="Unassembled WGS sequence"/>
</dbReference>
<feature type="transmembrane region" description="Helical" evidence="6">
    <location>
        <begin position="149"/>
        <end position="169"/>
    </location>
</feature>
<sequence>MDAKQLKWAYLFVLSLIWGSSFILIKRGLVGLTAIQVGSFRIIFAALFLLIFGFNSLKKISRRQWKFVAITSIFGTFTPAYLFAIAETEVDSSIVAILNSLTPLNTLVLGIIAFGIQFQKRQVLGVFVGLVGCMLLVLSGASAHPGQNYYYVVLVVIATLCYAINVNLIKKYLSDLNSVSITTGNFTVLLIPALIILSTTDISQRISLDVTQHSIFFVMILGVLGTGIANVVFFKLIQMSSPVFATSVTYLIPIVAFFWGLLDNEMLTPIQFFGAFIILIGVYLSAKK</sequence>